<protein>
    <submittedName>
        <fullName evidence="1">Uncharacterized protein</fullName>
    </submittedName>
</protein>
<organism evidence="1 2">
    <name type="scientific">Scophthalmus maximus</name>
    <name type="common">Turbot</name>
    <name type="synonym">Psetta maxima</name>
    <dbReference type="NCBI Taxonomy" id="52904"/>
    <lineage>
        <taxon>Eukaryota</taxon>
        <taxon>Metazoa</taxon>
        <taxon>Chordata</taxon>
        <taxon>Craniata</taxon>
        <taxon>Vertebrata</taxon>
        <taxon>Euteleostomi</taxon>
        <taxon>Actinopterygii</taxon>
        <taxon>Neopterygii</taxon>
        <taxon>Teleostei</taxon>
        <taxon>Neoteleostei</taxon>
        <taxon>Acanthomorphata</taxon>
        <taxon>Carangaria</taxon>
        <taxon>Pleuronectiformes</taxon>
        <taxon>Pleuronectoidei</taxon>
        <taxon>Scophthalmidae</taxon>
        <taxon>Scophthalmus</taxon>
    </lineage>
</organism>
<dbReference type="AlphaFoldDB" id="A0A6A4TPC1"/>
<reference evidence="1 2" key="1">
    <citation type="submission" date="2019-06" db="EMBL/GenBank/DDBJ databases">
        <title>Draft genomes of female and male turbot (Scophthalmus maximus).</title>
        <authorList>
            <person name="Xu H."/>
            <person name="Xu X.-W."/>
            <person name="Shao C."/>
            <person name="Chen S."/>
        </authorList>
    </citation>
    <scope>NUCLEOTIDE SEQUENCE [LARGE SCALE GENOMIC DNA]</scope>
    <source>
        <strain evidence="1">Ysfricsl-2016a</strain>
        <tissue evidence="1">Blood</tissue>
    </source>
</reference>
<dbReference type="EMBL" id="VEVO01000002">
    <property type="protein sequence ID" value="KAF0045074.1"/>
    <property type="molecule type" value="Genomic_DNA"/>
</dbReference>
<proteinExistence type="predicted"/>
<name>A0A6A4TPC1_SCOMX</name>
<comment type="caution">
    <text evidence="1">The sequence shown here is derived from an EMBL/GenBank/DDBJ whole genome shotgun (WGS) entry which is preliminary data.</text>
</comment>
<accession>A0A6A4TPC1</accession>
<dbReference type="Proteomes" id="UP000438429">
    <property type="component" value="Unassembled WGS sequence"/>
</dbReference>
<gene>
    <name evidence="1" type="ORF">F2P81_001603</name>
</gene>
<sequence>MNVRRKSRTRLKTFLTSHHDSVTNSITRILREKPLKTPVASQSKRPEELSGLILSLESTCQDLFATGYFESDIGDDPP</sequence>
<evidence type="ECO:0000313" key="1">
    <source>
        <dbReference type="EMBL" id="KAF0045074.1"/>
    </source>
</evidence>
<evidence type="ECO:0000313" key="2">
    <source>
        <dbReference type="Proteomes" id="UP000438429"/>
    </source>
</evidence>